<protein>
    <recommendedName>
        <fullName evidence="7">Peptidyl-prolyl cis-trans isomerase</fullName>
        <ecNumber evidence="7">5.2.1.8</ecNumber>
    </recommendedName>
</protein>
<evidence type="ECO:0000256" key="8">
    <source>
        <dbReference type="SAM" id="SignalP"/>
    </source>
</evidence>
<feature type="signal peptide" evidence="8">
    <location>
        <begin position="1"/>
        <end position="20"/>
    </location>
</feature>
<proteinExistence type="inferred from homology"/>
<dbReference type="InterPro" id="IPR008104">
    <property type="entry name" value="INFPOTNTIATR"/>
</dbReference>
<evidence type="ECO:0000313" key="10">
    <source>
        <dbReference type="EMBL" id="BDV43760.1"/>
    </source>
</evidence>
<keyword evidence="4 6" id="KW-0697">Rotamase</keyword>
<dbReference type="InterPro" id="IPR046357">
    <property type="entry name" value="PPIase_dom_sf"/>
</dbReference>
<dbReference type="PANTHER" id="PTHR43811">
    <property type="entry name" value="FKBP-TYPE PEPTIDYL-PROLYL CIS-TRANS ISOMERASE FKPA"/>
    <property type="match status" value="1"/>
</dbReference>
<feature type="chain" id="PRO_5047434845" description="Peptidyl-prolyl cis-trans isomerase" evidence="8">
    <location>
        <begin position="21"/>
        <end position="228"/>
    </location>
</feature>
<comment type="catalytic activity">
    <reaction evidence="1 6 7">
        <text>[protein]-peptidylproline (omega=180) = [protein]-peptidylproline (omega=0)</text>
        <dbReference type="Rhea" id="RHEA:16237"/>
        <dbReference type="Rhea" id="RHEA-COMP:10747"/>
        <dbReference type="Rhea" id="RHEA-COMP:10748"/>
        <dbReference type="ChEBI" id="CHEBI:83833"/>
        <dbReference type="ChEBI" id="CHEBI:83834"/>
        <dbReference type="EC" id="5.2.1.8"/>
    </reaction>
</comment>
<dbReference type="SUPFAM" id="SSF54534">
    <property type="entry name" value="FKBP-like"/>
    <property type="match status" value="1"/>
</dbReference>
<evidence type="ECO:0000256" key="1">
    <source>
        <dbReference type="ARBA" id="ARBA00000971"/>
    </source>
</evidence>
<evidence type="ECO:0000313" key="11">
    <source>
        <dbReference type="Proteomes" id="UP001317705"/>
    </source>
</evidence>
<dbReference type="Gene3D" id="3.10.50.40">
    <property type="match status" value="1"/>
</dbReference>
<evidence type="ECO:0000256" key="5">
    <source>
        <dbReference type="ARBA" id="ARBA00023235"/>
    </source>
</evidence>
<evidence type="ECO:0000259" key="9">
    <source>
        <dbReference type="PROSITE" id="PS50059"/>
    </source>
</evidence>
<dbReference type="InterPro" id="IPR000774">
    <property type="entry name" value="PPIase_FKBP_N"/>
</dbReference>
<dbReference type="Pfam" id="PF01346">
    <property type="entry name" value="FKBP_N"/>
    <property type="match status" value="1"/>
</dbReference>
<evidence type="ECO:0000256" key="7">
    <source>
        <dbReference type="RuleBase" id="RU003915"/>
    </source>
</evidence>
<dbReference type="RefSeq" id="WP_281999881.1">
    <property type="nucleotide sequence ID" value="NZ_AP027151.1"/>
</dbReference>
<evidence type="ECO:0000256" key="6">
    <source>
        <dbReference type="PROSITE-ProRule" id="PRU00277"/>
    </source>
</evidence>
<name>A0ABN6VXI6_9BACT</name>
<gene>
    <name evidence="10" type="primary">mip_1</name>
    <name evidence="10" type="ORF">GURASL_26830</name>
</gene>
<dbReference type="EMBL" id="AP027151">
    <property type="protein sequence ID" value="BDV43760.1"/>
    <property type="molecule type" value="Genomic_DNA"/>
</dbReference>
<dbReference type="Proteomes" id="UP001317705">
    <property type="component" value="Chromosome"/>
</dbReference>
<keyword evidence="3 8" id="KW-0732">Signal</keyword>
<dbReference type="InterPro" id="IPR001179">
    <property type="entry name" value="PPIase_FKBP_dom"/>
</dbReference>
<organism evidence="10 11">
    <name type="scientific">Geotalea uraniireducens</name>
    <dbReference type="NCBI Taxonomy" id="351604"/>
    <lineage>
        <taxon>Bacteria</taxon>
        <taxon>Pseudomonadati</taxon>
        <taxon>Thermodesulfobacteriota</taxon>
        <taxon>Desulfuromonadia</taxon>
        <taxon>Geobacterales</taxon>
        <taxon>Geobacteraceae</taxon>
        <taxon>Geotalea</taxon>
    </lineage>
</organism>
<evidence type="ECO:0000256" key="3">
    <source>
        <dbReference type="ARBA" id="ARBA00022729"/>
    </source>
</evidence>
<dbReference type="InterPro" id="IPR036944">
    <property type="entry name" value="PPIase_FKBP_N_sf"/>
</dbReference>
<keyword evidence="5 6" id="KW-0413">Isomerase</keyword>
<keyword evidence="11" id="KW-1185">Reference proteome</keyword>
<accession>A0ABN6VXI6</accession>
<dbReference type="Gene3D" id="1.10.287.460">
    <property type="entry name" value="Peptidyl-prolyl cis-trans isomerase, FKBP-type, N-terminal domain"/>
    <property type="match status" value="1"/>
</dbReference>
<dbReference type="PRINTS" id="PR01730">
    <property type="entry name" value="INFPOTNTIATR"/>
</dbReference>
<reference evidence="10 11" key="1">
    <citation type="submission" date="2022-12" db="EMBL/GenBank/DDBJ databases">
        <title>Polyphasic characterization of Geotalea uranireducens NIT-SL11 newly isolated from a complex of sewage sludge and microbially reduced graphene oxide.</title>
        <authorList>
            <person name="Xie L."/>
            <person name="Yoshida N."/>
            <person name="Meng L."/>
        </authorList>
    </citation>
    <scope>NUCLEOTIDE SEQUENCE [LARGE SCALE GENOMIC DNA]</scope>
    <source>
        <strain evidence="10 11">NIT-SL11</strain>
    </source>
</reference>
<dbReference type="EC" id="5.2.1.8" evidence="7"/>
<evidence type="ECO:0000256" key="2">
    <source>
        <dbReference type="ARBA" id="ARBA00006577"/>
    </source>
</evidence>
<dbReference type="PANTHER" id="PTHR43811:SF19">
    <property type="entry name" value="39 KDA FK506-BINDING NUCLEAR PROTEIN"/>
    <property type="match status" value="1"/>
</dbReference>
<dbReference type="Pfam" id="PF00254">
    <property type="entry name" value="FKBP_C"/>
    <property type="match status" value="1"/>
</dbReference>
<evidence type="ECO:0000256" key="4">
    <source>
        <dbReference type="ARBA" id="ARBA00023110"/>
    </source>
</evidence>
<feature type="domain" description="PPIase FKBP-type" evidence="9">
    <location>
        <begin position="143"/>
        <end position="228"/>
    </location>
</feature>
<dbReference type="PROSITE" id="PS50059">
    <property type="entry name" value="FKBP_PPIASE"/>
    <property type="match status" value="1"/>
</dbReference>
<sequence>MGLKWISVVGIALLAVPVCAQETPSLKTEQEIISYGIGYDVAKNLKKQGVDVNLDLLVKGLKDGYAGQNPPLAEKELRQVMRKFQADVRRDIVLKRRAEGEQNRKQGAGFLAANKTKEGVVTLPSGLQYKILKEGHGKKPADSDTVQCYYRGTLIDGTEFDATEAGKPADLKISLLIPGWKQALKMMPVGSHWQIFVPSQLAYGDRGAGNEIGPNATLIFDVELLAIK</sequence>
<comment type="similarity">
    <text evidence="2 7">Belongs to the FKBP-type PPIase family.</text>
</comment>